<sequence>MNPTNDRIPATSTCIDMKASTCSLEIALSSSSNPSSMNDLGMSRYLSGDIEAAMICFDRALKMQIESEKNDRGDLYSSHAPAPRRRLDVPEPRREVDADSDSRLIGMGRFVTPLSVDACQDEDDKRNITTAVLLYNISLVKLSQSQYQVVIDLLDLALRELDQGTSCRDEGRGNDWKPSSPHLRLMILTNLGMALYRLGNFEDAANLFDEASAIPEHLLQEVTTTTQRTYDAPLVVRERTSRLVKSILTCLAYSLLNGARARGASNDWRSSEALDMVHEASDICGTIQSCSGDARADISSGSAYVEAAIRHRRGELKIAEEHYRLGADRASAAGMPLRAAAALNGMGRVLFERRRLPDSIAPLRTAWSTFASRLGEDHPVSIDALYVLGRAYHDLEEMPDALSVYERTYSLQKRVYGADNIGSLRTLCNVARIRRMSGMGAEALEACKETVEVARKSLGDSHPFVLDMISMRGKILHEMGRVEEASEFIDVSQFLVGGGERKAKDLFSDCTSEPCISGRSPGAAAA</sequence>
<evidence type="ECO:0008006" key="6">
    <source>
        <dbReference type="Google" id="ProtNLM"/>
    </source>
</evidence>
<dbReference type="InterPro" id="IPR019734">
    <property type="entry name" value="TPR_rpt"/>
</dbReference>
<dbReference type="PANTHER" id="PTHR45641:SF19">
    <property type="entry name" value="NEPHROCYSTIN-3"/>
    <property type="match status" value="1"/>
</dbReference>
<dbReference type="PROSITE" id="PS50005">
    <property type="entry name" value="TPR"/>
    <property type="match status" value="2"/>
</dbReference>
<feature type="region of interest" description="Disordered" evidence="4">
    <location>
        <begin position="70"/>
        <end position="98"/>
    </location>
</feature>
<dbReference type="AlphaFoldDB" id="A0A7S4JZ96"/>
<protein>
    <recommendedName>
        <fullName evidence="6">MalT-like TPR region domain-containing protein</fullName>
    </recommendedName>
</protein>
<gene>
    <name evidence="5" type="ORF">OAUR00152_LOCUS36365</name>
</gene>
<dbReference type="Pfam" id="PF13374">
    <property type="entry name" value="TPR_10"/>
    <property type="match status" value="1"/>
</dbReference>
<evidence type="ECO:0000256" key="4">
    <source>
        <dbReference type="SAM" id="MobiDB-lite"/>
    </source>
</evidence>
<dbReference type="SMART" id="SM00028">
    <property type="entry name" value="TPR"/>
    <property type="match status" value="4"/>
</dbReference>
<dbReference type="Pfam" id="PF13424">
    <property type="entry name" value="TPR_12"/>
    <property type="match status" value="2"/>
</dbReference>
<feature type="repeat" description="TPR" evidence="3">
    <location>
        <begin position="382"/>
        <end position="415"/>
    </location>
</feature>
<evidence type="ECO:0000256" key="3">
    <source>
        <dbReference type="PROSITE-ProRule" id="PRU00339"/>
    </source>
</evidence>
<keyword evidence="2 3" id="KW-0802">TPR repeat</keyword>
<evidence type="ECO:0000256" key="1">
    <source>
        <dbReference type="ARBA" id="ARBA00022737"/>
    </source>
</evidence>
<dbReference type="Gene3D" id="1.25.40.10">
    <property type="entry name" value="Tetratricopeptide repeat domain"/>
    <property type="match status" value="2"/>
</dbReference>
<accession>A0A7S4JZ96</accession>
<proteinExistence type="predicted"/>
<reference evidence="5" key="1">
    <citation type="submission" date="2021-01" db="EMBL/GenBank/DDBJ databases">
        <authorList>
            <person name="Corre E."/>
            <person name="Pelletier E."/>
            <person name="Niang G."/>
            <person name="Scheremetjew M."/>
            <person name="Finn R."/>
            <person name="Kale V."/>
            <person name="Holt S."/>
            <person name="Cochrane G."/>
            <person name="Meng A."/>
            <person name="Brown T."/>
            <person name="Cohen L."/>
        </authorList>
    </citation>
    <scope>NUCLEOTIDE SEQUENCE</scope>
    <source>
        <strain evidence="5">Isolate 1302-5</strain>
    </source>
</reference>
<dbReference type="EMBL" id="HBKQ01052866">
    <property type="protein sequence ID" value="CAE2278739.1"/>
    <property type="molecule type" value="Transcribed_RNA"/>
</dbReference>
<evidence type="ECO:0000313" key="5">
    <source>
        <dbReference type="EMBL" id="CAE2278739.1"/>
    </source>
</evidence>
<dbReference type="PANTHER" id="PTHR45641">
    <property type="entry name" value="TETRATRICOPEPTIDE REPEAT PROTEIN (AFU_ORTHOLOGUE AFUA_6G03870)"/>
    <property type="match status" value="1"/>
</dbReference>
<feature type="repeat" description="TPR" evidence="3">
    <location>
        <begin position="185"/>
        <end position="218"/>
    </location>
</feature>
<keyword evidence="1" id="KW-0677">Repeat</keyword>
<dbReference type="SUPFAM" id="SSF48452">
    <property type="entry name" value="TPR-like"/>
    <property type="match status" value="2"/>
</dbReference>
<name>A0A7S4JZ96_9STRA</name>
<feature type="compositionally biased region" description="Basic and acidic residues" evidence="4">
    <location>
        <begin position="85"/>
        <end position="98"/>
    </location>
</feature>
<evidence type="ECO:0000256" key="2">
    <source>
        <dbReference type="ARBA" id="ARBA00022803"/>
    </source>
</evidence>
<organism evidence="5">
    <name type="scientific">Odontella aurita</name>
    <dbReference type="NCBI Taxonomy" id="265563"/>
    <lineage>
        <taxon>Eukaryota</taxon>
        <taxon>Sar</taxon>
        <taxon>Stramenopiles</taxon>
        <taxon>Ochrophyta</taxon>
        <taxon>Bacillariophyta</taxon>
        <taxon>Mediophyceae</taxon>
        <taxon>Biddulphiophycidae</taxon>
        <taxon>Eupodiscales</taxon>
        <taxon>Odontellaceae</taxon>
        <taxon>Odontella</taxon>
    </lineage>
</organism>
<dbReference type="InterPro" id="IPR011990">
    <property type="entry name" value="TPR-like_helical_dom_sf"/>
</dbReference>